<keyword evidence="2" id="KW-0489">Methyltransferase</keyword>
<reference evidence="2 3" key="1">
    <citation type="submission" date="2016-10" db="EMBL/GenBank/DDBJ databases">
        <authorList>
            <person name="de Groot N.N."/>
        </authorList>
    </citation>
    <scope>NUCLEOTIDE SEQUENCE [LARGE SCALE GENOMIC DNA]</scope>
    <source>
        <strain evidence="2 3">DSM 43019</strain>
    </source>
</reference>
<evidence type="ECO:0000313" key="3">
    <source>
        <dbReference type="Proteomes" id="UP000199645"/>
    </source>
</evidence>
<dbReference type="AlphaFoldDB" id="A0A1I2DBT2"/>
<dbReference type="CDD" id="cd02440">
    <property type="entry name" value="AdoMet_MTases"/>
    <property type="match status" value="1"/>
</dbReference>
<dbReference type="Pfam" id="PF13649">
    <property type="entry name" value="Methyltransf_25"/>
    <property type="match status" value="1"/>
</dbReference>
<sequence>MLDLDAEVAAGQLAELTTRIADLAAGHPVRDVLDIGAGTGTGTFALLRRFPEASVTAIDTSDEMLRHLQDSATRHGLADRIRPLRADLDEAWPATGQADLVWASSSMHHMADPDRVLRDIHATLRPGGLLTVIEMEQMPRFLPDDLGFGRPGMEARCHVLLDRARAEHLPHIGSDWPSRLTAAGFTIRESREVTVGLQSPLPETAIRYAYATLGRIRSRLADDLSPEDRSTLDALLAKDSPNALHTRSDLQVLSTRAVWIATRPE</sequence>
<dbReference type="RefSeq" id="WP_203779026.1">
    <property type="nucleotide sequence ID" value="NZ_BOMT01000003.1"/>
</dbReference>
<evidence type="ECO:0000259" key="1">
    <source>
        <dbReference type="Pfam" id="PF13649"/>
    </source>
</evidence>
<dbReference type="GO" id="GO:0032259">
    <property type="term" value="P:methylation"/>
    <property type="evidence" value="ECO:0007669"/>
    <property type="project" value="UniProtKB-KW"/>
</dbReference>
<organism evidence="2 3">
    <name type="scientific">Actinoplanes philippinensis</name>
    <dbReference type="NCBI Taxonomy" id="35752"/>
    <lineage>
        <taxon>Bacteria</taxon>
        <taxon>Bacillati</taxon>
        <taxon>Actinomycetota</taxon>
        <taxon>Actinomycetes</taxon>
        <taxon>Micromonosporales</taxon>
        <taxon>Micromonosporaceae</taxon>
        <taxon>Actinoplanes</taxon>
    </lineage>
</organism>
<feature type="domain" description="Methyltransferase" evidence="1">
    <location>
        <begin position="32"/>
        <end position="128"/>
    </location>
</feature>
<proteinExistence type="predicted"/>
<dbReference type="Proteomes" id="UP000199645">
    <property type="component" value="Unassembled WGS sequence"/>
</dbReference>
<dbReference type="Gene3D" id="3.40.50.150">
    <property type="entry name" value="Vaccinia Virus protein VP39"/>
    <property type="match status" value="1"/>
</dbReference>
<evidence type="ECO:0000313" key="2">
    <source>
        <dbReference type="EMBL" id="SFE77986.1"/>
    </source>
</evidence>
<gene>
    <name evidence="2" type="ORF">SAMN05421541_103538</name>
</gene>
<dbReference type="GO" id="GO:0008168">
    <property type="term" value="F:methyltransferase activity"/>
    <property type="evidence" value="ECO:0007669"/>
    <property type="project" value="UniProtKB-KW"/>
</dbReference>
<protein>
    <submittedName>
        <fullName evidence="2">Ubiquinone/menaquinone biosynthesis C-methylase UbiE</fullName>
    </submittedName>
</protein>
<dbReference type="InterPro" id="IPR041698">
    <property type="entry name" value="Methyltransf_25"/>
</dbReference>
<keyword evidence="2" id="KW-0808">Transferase</keyword>
<dbReference type="EMBL" id="FONV01000003">
    <property type="protein sequence ID" value="SFE77986.1"/>
    <property type="molecule type" value="Genomic_DNA"/>
</dbReference>
<dbReference type="SUPFAM" id="SSF53335">
    <property type="entry name" value="S-adenosyl-L-methionine-dependent methyltransferases"/>
    <property type="match status" value="1"/>
</dbReference>
<accession>A0A1I2DBT2</accession>
<dbReference type="InterPro" id="IPR029063">
    <property type="entry name" value="SAM-dependent_MTases_sf"/>
</dbReference>
<name>A0A1I2DBT2_9ACTN</name>
<dbReference type="PANTHER" id="PTHR43591">
    <property type="entry name" value="METHYLTRANSFERASE"/>
    <property type="match status" value="1"/>
</dbReference>
<dbReference type="STRING" id="35752.SAMN05421541_103538"/>
<dbReference type="PANTHER" id="PTHR43591:SF24">
    <property type="entry name" value="2-METHOXY-6-POLYPRENYL-1,4-BENZOQUINOL METHYLASE, MITOCHONDRIAL"/>
    <property type="match status" value="1"/>
</dbReference>
<keyword evidence="3" id="KW-1185">Reference proteome</keyword>
<keyword evidence="2" id="KW-0830">Ubiquinone</keyword>